<evidence type="ECO:0008006" key="3">
    <source>
        <dbReference type="Google" id="ProtNLM"/>
    </source>
</evidence>
<dbReference type="RefSeq" id="WP_097018963.1">
    <property type="nucleotide sequence ID" value="NZ_OBDZ01000026.1"/>
</dbReference>
<accession>A0A285HZE8</accession>
<dbReference type="OrthoDB" id="2003249at2"/>
<proteinExistence type="predicted"/>
<dbReference type="Proteomes" id="UP000219573">
    <property type="component" value="Unassembled WGS sequence"/>
</dbReference>
<protein>
    <recommendedName>
        <fullName evidence="3">DUF3237 domain-containing protein</fullName>
    </recommendedName>
</protein>
<evidence type="ECO:0000313" key="2">
    <source>
        <dbReference type="Proteomes" id="UP000219573"/>
    </source>
</evidence>
<reference evidence="2" key="1">
    <citation type="submission" date="2017-09" db="EMBL/GenBank/DDBJ databases">
        <authorList>
            <person name="Varghese N."/>
            <person name="Submissions S."/>
        </authorList>
    </citation>
    <scope>NUCLEOTIDE SEQUENCE [LARGE SCALE GENOMIC DNA]</scope>
    <source>
        <strain evidence="2">MSL47</strain>
    </source>
</reference>
<name>A0A285HZE8_9FIRM</name>
<keyword evidence="2" id="KW-1185">Reference proteome</keyword>
<evidence type="ECO:0000313" key="1">
    <source>
        <dbReference type="EMBL" id="SNY40196.1"/>
    </source>
</evidence>
<organism evidence="1 2">
    <name type="scientific">Orenia metallireducens</name>
    <dbReference type="NCBI Taxonomy" id="1413210"/>
    <lineage>
        <taxon>Bacteria</taxon>
        <taxon>Bacillati</taxon>
        <taxon>Bacillota</taxon>
        <taxon>Clostridia</taxon>
        <taxon>Halanaerobiales</taxon>
        <taxon>Halobacteroidaceae</taxon>
        <taxon>Orenia</taxon>
    </lineage>
</organism>
<gene>
    <name evidence="1" type="ORF">SAMN06265827_12654</name>
</gene>
<dbReference type="Gene3D" id="2.40.160.20">
    <property type="match status" value="1"/>
</dbReference>
<dbReference type="AlphaFoldDB" id="A0A285HZE8"/>
<sequence length="132" mass="14673">MKEVLIINVEITAIDEIHGSKGEVAMIHFGGYADCELFKGKIMPGAVDTQKELYGEDRILSARYMLQGTDCAGEECRLFIENNSIGVDSNGEMITKPEIITDSQELAWLERADLRGSIRAIPKGIMIIIRKN</sequence>
<dbReference type="EMBL" id="OBDZ01000026">
    <property type="protein sequence ID" value="SNY40196.1"/>
    <property type="molecule type" value="Genomic_DNA"/>
</dbReference>